<dbReference type="PRINTS" id="PR00364">
    <property type="entry name" value="DISEASERSIST"/>
</dbReference>
<dbReference type="PANTHER" id="PTHR47691">
    <property type="entry name" value="REGULATOR-RELATED"/>
    <property type="match status" value="1"/>
</dbReference>
<name>A0AAU2H721_9ACTN</name>
<dbReference type="Gene3D" id="1.25.40.10">
    <property type="entry name" value="Tetratricopeptide repeat domain"/>
    <property type="match status" value="1"/>
</dbReference>
<dbReference type="EMBL" id="CP108253">
    <property type="protein sequence ID" value="WTU42779.1"/>
    <property type="molecule type" value="Genomic_DNA"/>
</dbReference>
<dbReference type="AlphaFoldDB" id="A0AAU2H721"/>
<dbReference type="Gene3D" id="3.40.50.300">
    <property type="entry name" value="P-loop containing nucleotide triphosphate hydrolases"/>
    <property type="match status" value="1"/>
</dbReference>
<protein>
    <submittedName>
        <fullName evidence="3">NB-ARC domain-containing protein</fullName>
    </submittedName>
</protein>
<dbReference type="Pfam" id="PF00931">
    <property type="entry name" value="NB-ARC"/>
    <property type="match status" value="1"/>
</dbReference>
<evidence type="ECO:0000259" key="2">
    <source>
        <dbReference type="Pfam" id="PF25872"/>
    </source>
</evidence>
<dbReference type="InterPro" id="IPR002182">
    <property type="entry name" value="NB-ARC"/>
</dbReference>
<accession>A0AAU2H721</accession>
<dbReference type="InterPro" id="IPR058852">
    <property type="entry name" value="HTH_77"/>
</dbReference>
<dbReference type="SUPFAM" id="SSF52540">
    <property type="entry name" value="P-loop containing nucleoside triphosphate hydrolases"/>
    <property type="match status" value="1"/>
</dbReference>
<dbReference type="SUPFAM" id="SSF48452">
    <property type="entry name" value="TPR-like"/>
    <property type="match status" value="1"/>
</dbReference>
<dbReference type="PANTHER" id="PTHR47691:SF3">
    <property type="entry name" value="HTH-TYPE TRANSCRIPTIONAL REGULATOR RV0890C-RELATED"/>
    <property type="match status" value="1"/>
</dbReference>
<gene>
    <name evidence="3" type="ORF">OHV25_25980</name>
</gene>
<dbReference type="Pfam" id="PF25872">
    <property type="entry name" value="HTH_77"/>
    <property type="match status" value="1"/>
</dbReference>
<organism evidence="3">
    <name type="scientific">Streptomyces sp. NBC_00060</name>
    <dbReference type="NCBI Taxonomy" id="2975636"/>
    <lineage>
        <taxon>Bacteria</taxon>
        <taxon>Bacillati</taxon>
        <taxon>Actinomycetota</taxon>
        <taxon>Actinomycetes</taxon>
        <taxon>Kitasatosporales</taxon>
        <taxon>Streptomycetaceae</taxon>
        <taxon>Streptomyces</taxon>
    </lineage>
</organism>
<feature type="domain" description="NB-ARC" evidence="1">
    <location>
        <begin position="29"/>
        <end position="112"/>
    </location>
</feature>
<sequence>MLGNLPAETTSFVGRSVELATLDGLLRGHRLVTVTGPGGVGKSRLALRAARERRAFCPDGVWWVELSPLYDPELLAATVADHLGVTDQTTRTAAEALCGWLADKQLLLVLDTCEHLVSACGHLIGELLQTSPGLTVLATSRQSLGRPEERVFSLAPLPPEGAALTLFKQRAVDAVPHLSLKSFETPARAEAAAAVCRRLDGIPLAIELAGARLRLWSVEQLAERLDSRFEVLSDPRSARLPRHQTMRTTIGWSHELCAPLERLLWARLSVFAGGFDLEAAQDVAAGGPLAPEAVGPALAGLVAKSVVRAKTHCGRAGYRMLDTIREYGRQWLGELGEEAAVARRHAERCRRLARAAEADWLGPDQVEWYERLAAGHADLRTALDHLLATDPGAALDMASSLWFFWFCCGHLREGRGFLERALALDPEPGPRRDRAEWALGMTAFLQGDNATALHHARRCSTTAADPESRLRAAYLLGGAILMPGDAEGALDVCTPAIDAADEDFSPGLALCVLARVYALNNLGRYREAAAEATWLRDQCASRGERWMRAYADYMLAVTALALGRATEAAEHVRAMLAGKQLLHDSFGIAIGLDLLAGALAARGDGEEGALVLGIGQEYWRTVGKAQMGAPRLAAVREECERRARATLGDQAYDSAFRRGARAGLDQGLSYALKGDFAQGS</sequence>
<proteinExistence type="predicted"/>
<reference evidence="3" key="1">
    <citation type="submission" date="2022-10" db="EMBL/GenBank/DDBJ databases">
        <title>The complete genomes of actinobacterial strains from the NBC collection.</title>
        <authorList>
            <person name="Joergensen T.S."/>
            <person name="Alvarez Arevalo M."/>
            <person name="Sterndorff E.B."/>
            <person name="Faurdal D."/>
            <person name="Vuksanovic O."/>
            <person name="Mourched A.-S."/>
            <person name="Charusanti P."/>
            <person name="Shaw S."/>
            <person name="Blin K."/>
            <person name="Weber T."/>
        </authorList>
    </citation>
    <scope>NUCLEOTIDE SEQUENCE</scope>
    <source>
        <strain evidence="3">NBC_00060</strain>
    </source>
</reference>
<evidence type="ECO:0000313" key="3">
    <source>
        <dbReference type="EMBL" id="WTU42779.1"/>
    </source>
</evidence>
<dbReference type="GO" id="GO:0043531">
    <property type="term" value="F:ADP binding"/>
    <property type="evidence" value="ECO:0007669"/>
    <property type="project" value="InterPro"/>
</dbReference>
<evidence type="ECO:0000259" key="1">
    <source>
        <dbReference type="Pfam" id="PF00931"/>
    </source>
</evidence>
<dbReference type="InterPro" id="IPR027417">
    <property type="entry name" value="P-loop_NTPase"/>
</dbReference>
<feature type="domain" description="Winged helix-turn-helix" evidence="2">
    <location>
        <begin position="263"/>
        <end position="332"/>
    </location>
</feature>
<dbReference type="InterPro" id="IPR011990">
    <property type="entry name" value="TPR-like_helical_dom_sf"/>
</dbReference>